<keyword evidence="4" id="KW-1185">Reference proteome</keyword>
<sequence length="224" mass="24719">MQRSSAGDTAPDDPDTGLGLLPRSGDDGTNEEKDISAMDHSAKAIKHPAGSRSLRDAIRKARLEEAERLDEAADQRDGELARLDLLKAELEAVFAEIPNHDDRFNLALVPSRPARLWIDLFTYVTVEDGANAYLFMRNSENGRRTLFRSTNVAETADRITDYVAAQIVQRERTEAGLTHAGVRSRSVPEEERPRVNTRMVVMSFIVGLLTGAVGLFAAVWLSVT</sequence>
<feature type="compositionally biased region" description="Basic and acidic residues" evidence="1">
    <location>
        <begin position="24"/>
        <end position="42"/>
    </location>
</feature>
<proteinExistence type="predicted"/>
<evidence type="ECO:0000313" key="3">
    <source>
        <dbReference type="EMBL" id="ODR97134.1"/>
    </source>
</evidence>
<keyword evidence="2" id="KW-1133">Transmembrane helix</keyword>
<dbReference type="EMBL" id="LPWE01000002">
    <property type="protein sequence ID" value="ODR97134.1"/>
    <property type="molecule type" value="Genomic_DNA"/>
</dbReference>
<dbReference type="STRING" id="1774970.AUC70_12720"/>
<protein>
    <submittedName>
        <fullName evidence="3">Uncharacterized protein</fullName>
    </submittedName>
</protein>
<organism evidence="3 4">
    <name type="scientific">Methyloceanibacter stevinii</name>
    <dbReference type="NCBI Taxonomy" id="1774970"/>
    <lineage>
        <taxon>Bacteria</taxon>
        <taxon>Pseudomonadati</taxon>
        <taxon>Pseudomonadota</taxon>
        <taxon>Alphaproteobacteria</taxon>
        <taxon>Hyphomicrobiales</taxon>
        <taxon>Hyphomicrobiaceae</taxon>
        <taxon>Methyloceanibacter</taxon>
    </lineage>
</organism>
<evidence type="ECO:0000313" key="4">
    <source>
        <dbReference type="Proteomes" id="UP000094172"/>
    </source>
</evidence>
<keyword evidence="2" id="KW-0812">Transmembrane</keyword>
<comment type="caution">
    <text evidence="3">The sequence shown here is derived from an EMBL/GenBank/DDBJ whole genome shotgun (WGS) entry which is preliminary data.</text>
</comment>
<feature type="region of interest" description="Disordered" evidence="1">
    <location>
        <begin position="1"/>
        <end position="53"/>
    </location>
</feature>
<keyword evidence="2" id="KW-0472">Membrane</keyword>
<evidence type="ECO:0000256" key="1">
    <source>
        <dbReference type="SAM" id="MobiDB-lite"/>
    </source>
</evidence>
<gene>
    <name evidence="3" type="ORF">AUC70_12720</name>
</gene>
<name>A0A1E3VUC4_9HYPH</name>
<dbReference type="AlphaFoldDB" id="A0A1E3VUC4"/>
<evidence type="ECO:0000256" key="2">
    <source>
        <dbReference type="SAM" id="Phobius"/>
    </source>
</evidence>
<accession>A0A1E3VUC4</accession>
<dbReference type="RefSeq" id="WP_069443142.1">
    <property type="nucleotide sequence ID" value="NZ_LPWE01000002.1"/>
</dbReference>
<reference evidence="3 4" key="1">
    <citation type="journal article" date="2016" name="Environ. Microbiol.">
        <title>New Methyloceanibacter diversity from North Sea sediments includes methanotroph containing solely the soluble methane monooxygenase.</title>
        <authorList>
            <person name="Vekeman B."/>
            <person name="Kerckhof F.M."/>
            <person name="Cremers G."/>
            <person name="de Vos P."/>
            <person name="Vandamme P."/>
            <person name="Boon N."/>
            <person name="Op den Camp H.J."/>
            <person name="Heylen K."/>
        </authorList>
    </citation>
    <scope>NUCLEOTIDE SEQUENCE [LARGE SCALE GENOMIC DNA]</scope>
    <source>
        <strain evidence="3 4">R-67176</strain>
    </source>
</reference>
<feature type="transmembrane region" description="Helical" evidence="2">
    <location>
        <begin position="200"/>
        <end position="223"/>
    </location>
</feature>
<dbReference type="Proteomes" id="UP000094172">
    <property type="component" value="Unassembled WGS sequence"/>
</dbReference>